<dbReference type="EMBL" id="CP133617">
    <property type="protein sequence ID" value="WMV32446.1"/>
    <property type="molecule type" value="Genomic_DNA"/>
</dbReference>
<dbReference type="AlphaFoldDB" id="A0AAF0QZF5"/>
<evidence type="ECO:0000256" key="1">
    <source>
        <dbReference type="SAM" id="MobiDB-lite"/>
    </source>
</evidence>
<organism evidence="2 3">
    <name type="scientific">Solanum verrucosum</name>
    <dbReference type="NCBI Taxonomy" id="315347"/>
    <lineage>
        <taxon>Eukaryota</taxon>
        <taxon>Viridiplantae</taxon>
        <taxon>Streptophyta</taxon>
        <taxon>Embryophyta</taxon>
        <taxon>Tracheophyta</taxon>
        <taxon>Spermatophyta</taxon>
        <taxon>Magnoliopsida</taxon>
        <taxon>eudicotyledons</taxon>
        <taxon>Gunneridae</taxon>
        <taxon>Pentapetalae</taxon>
        <taxon>asterids</taxon>
        <taxon>lamiids</taxon>
        <taxon>Solanales</taxon>
        <taxon>Solanaceae</taxon>
        <taxon>Solanoideae</taxon>
        <taxon>Solaneae</taxon>
        <taxon>Solanum</taxon>
    </lineage>
</organism>
<dbReference type="Proteomes" id="UP001234989">
    <property type="component" value="Chromosome 6"/>
</dbReference>
<evidence type="ECO:0000313" key="2">
    <source>
        <dbReference type="EMBL" id="WMV32446.1"/>
    </source>
</evidence>
<protein>
    <submittedName>
        <fullName evidence="2">Uncharacterized protein</fullName>
    </submittedName>
</protein>
<keyword evidence="3" id="KW-1185">Reference proteome</keyword>
<name>A0AAF0QZF5_SOLVR</name>
<reference evidence="2" key="1">
    <citation type="submission" date="2023-08" db="EMBL/GenBank/DDBJ databases">
        <title>A de novo genome assembly of Solanum verrucosum Schlechtendal, a Mexican diploid species geographically isolated from the other diploid A-genome species in potato relatives.</title>
        <authorList>
            <person name="Hosaka K."/>
        </authorList>
    </citation>
    <scope>NUCLEOTIDE SEQUENCE</scope>
    <source>
        <tissue evidence="2">Young leaves</tissue>
    </source>
</reference>
<evidence type="ECO:0000313" key="3">
    <source>
        <dbReference type="Proteomes" id="UP001234989"/>
    </source>
</evidence>
<feature type="compositionally biased region" description="Basic and acidic residues" evidence="1">
    <location>
        <begin position="43"/>
        <end position="55"/>
    </location>
</feature>
<feature type="region of interest" description="Disordered" evidence="1">
    <location>
        <begin position="43"/>
        <end position="103"/>
    </location>
</feature>
<sequence length="103" mass="11976">MVIARLMIHVQQVEEDKLKDREEFLNKRAKTTARLMIHVHQVEEGKLKDREEFRNKRAKTTSNESGQQKDRNSIWSSFQQMPSSPAPSSASAPAPKHRCDFRN</sequence>
<feature type="compositionally biased region" description="Low complexity" evidence="1">
    <location>
        <begin position="82"/>
        <end position="94"/>
    </location>
</feature>
<gene>
    <name evidence="2" type="ORF">MTR67_025831</name>
</gene>
<proteinExistence type="predicted"/>
<accession>A0AAF0QZF5</accession>